<dbReference type="RefSeq" id="XP_044322420.1">
    <property type="nucleotide sequence ID" value="XM_044466485.1"/>
</dbReference>
<feature type="compositionally biased region" description="Basic and acidic residues" evidence="4">
    <location>
        <begin position="91"/>
        <end position="102"/>
    </location>
</feature>
<dbReference type="GO" id="GO:1990189">
    <property type="term" value="F:protein N-terminal-serine acetyltransferase activity"/>
    <property type="evidence" value="ECO:0000318"/>
    <property type="project" value="GO_Central"/>
</dbReference>
<dbReference type="EnsemblPlants" id="TraesCS2B02G156100.1">
    <property type="protein sequence ID" value="TraesCS2B02G156100.1.cds1"/>
    <property type="gene ID" value="TraesCS2B02G156100"/>
</dbReference>
<reference evidence="6" key="1">
    <citation type="submission" date="2018-08" db="EMBL/GenBank/DDBJ databases">
        <authorList>
            <person name="Rossello M."/>
        </authorList>
    </citation>
    <scope>NUCLEOTIDE SEQUENCE [LARGE SCALE GENOMIC DNA]</scope>
    <source>
        <strain evidence="6">cv. Chinese Spring</strain>
    </source>
</reference>
<gene>
    <name evidence="6" type="primary">LOC123043894</name>
</gene>
<dbReference type="PANTHER" id="PTHR23091">
    <property type="entry name" value="N-TERMINAL ACETYLTRANSFERASE"/>
    <property type="match status" value="1"/>
</dbReference>
<name>A0A3B6C178_WHEAT</name>
<keyword evidence="2" id="KW-0012">Acyltransferase</keyword>
<dbReference type="PANTHER" id="PTHR23091:SF4">
    <property type="entry name" value="N-TERMINAL AMINO-ACID N(ALPHA)-ACETYLTRANSFERASE NATA"/>
    <property type="match status" value="1"/>
</dbReference>
<feature type="region of interest" description="Disordered" evidence="4">
    <location>
        <begin position="57"/>
        <end position="134"/>
    </location>
</feature>
<dbReference type="GeneID" id="123043894"/>
<sequence length="228" mass="25154">MDQVFGAEYVFLHVRRSNRAGLNLYTSTLGYQIHDIEAKYYADGEDAYDMRKMLRQPVPKKHHRHHAGRGCCSHESPTAAAAGSSPTSPSPEKKADEREVSNHRCQIWRATEPPLQTDHVAPVGHPPTREGLRHHGMGMLLPATARWALRRRPDRGKWAAAGRGAYPPCSQREPRAEEAARMSSAGSAGLGREACLAQVARLWTSKSGRIRGCWSGARLLDVRSMGSG</sequence>
<evidence type="ECO:0000256" key="3">
    <source>
        <dbReference type="ARBA" id="ARBA00025786"/>
    </source>
</evidence>
<feature type="domain" description="N-acetyltransferase" evidence="5">
    <location>
        <begin position="1"/>
        <end position="55"/>
    </location>
</feature>
<dbReference type="Gramene" id="TraesNOR2B03G00889060.1">
    <property type="protein sequence ID" value="TraesNOR2B03G00889060.1.CDS1"/>
    <property type="gene ID" value="TraesNOR2B03G00889060"/>
</dbReference>
<dbReference type="Gene3D" id="3.40.630.30">
    <property type="match status" value="1"/>
</dbReference>
<dbReference type="Gramene" id="TraesCS2B03G0378900.1">
    <property type="protein sequence ID" value="TraesCS2B03G0378900.1.CDS1"/>
    <property type="gene ID" value="TraesCS2B03G0378900"/>
</dbReference>
<feature type="compositionally biased region" description="Basic residues" evidence="4">
    <location>
        <begin position="58"/>
        <end position="68"/>
    </location>
</feature>
<evidence type="ECO:0000256" key="1">
    <source>
        <dbReference type="ARBA" id="ARBA00022679"/>
    </source>
</evidence>
<comment type="similarity">
    <text evidence="3">Belongs to the acetyltransferase family. ARD1 subfamily.</text>
</comment>
<proteinExistence type="inferred from homology"/>
<evidence type="ECO:0000256" key="4">
    <source>
        <dbReference type="SAM" id="MobiDB-lite"/>
    </source>
</evidence>
<dbReference type="OrthoDB" id="25586at2759"/>
<dbReference type="PROSITE" id="PS51186">
    <property type="entry name" value="GNAT"/>
    <property type="match status" value="1"/>
</dbReference>
<accession>A0A3B6C178</accession>
<dbReference type="InterPro" id="IPR016181">
    <property type="entry name" value="Acyl_CoA_acyltransferase"/>
</dbReference>
<dbReference type="GO" id="GO:0031415">
    <property type="term" value="C:NatA complex"/>
    <property type="evidence" value="ECO:0000318"/>
    <property type="project" value="GO_Central"/>
</dbReference>
<evidence type="ECO:0000313" key="7">
    <source>
        <dbReference type="Proteomes" id="UP000019116"/>
    </source>
</evidence>
<evidence type="ECO:0000256" key="2">
    <source>
        <dbReference type="ARBA" id="ARBA00023315"/>
    </source>
</evidence>
<dbReference type="STRING" id="4565.A0A3B6C178"/>
<dbReference type="InterPro" id="IPR045047">
    <property type="entry name" value="Ard1-like"/>
</dbReference>
<dbReference type="Proteomes" id="UP000019116">
    <property type="component" value="Chromosome 2B"/>
</dbReference>
<dbReference type="GO" id="GO:1990190">
    <property type="term" value="F:protein-N-terminal-glutamate acetyltransferase activity"/>
    <property type="evidence" value="ECO:0000318"/>
    <property type="project" value="GO_Central"/>
</dbReference>
<keyword evidence="1" id="KW-0808">Transferase</keyword>
<dbReference type="Gramene" id="TraesCLE_scaffold_136429_01G000100.1">
    <property type="protein sequence ID" value="TraesCLE_scaffold_136429_01G000100.1"/>
    <property type="gene ID" value="TraesCLE_scaffold_136429_01G000100"/>
</dbReference>
<dbReference type="InterPro" id="IPR000182">
    <property type="entry name" value="GNAT_dom"/>
</dbReference>
<evidence type="ECO:0000259" key="5">
    <source>
        <dbReference type="PROSITE" id="PS51186"/>
    </source>
</evidence>
<dbReference type="Gramene" id="TraesCS2B02G156100.1">
    <property type="protein sequence ID" value="TraesCS2B02G156100.1.cds1"/>
    <property type="gene ID" value="TraesCS2B02G156100"/>
</dbReference>
<dbReference type="Gramene" id="TraesSYM2B03G00888580.1">
    <property type="protein sequence ID" value="TraesSYM2B03G00888580.1.CDS1"/>
    <property type="gene ID" value="TraesSYM2B03G00888580"/>
</dbReference>
<keyword evidence="7" id="KW-1185">Reference proteome</keyword>
<dbReference type="SMR" id="A0A3B6C178"/>
<dbReference type="SUPFAM" id="SSF55729">
    <property type="entry name" value="Acyl-CoA N-acyltransferases (Nat)"/>
    <property type="match status" value="1"/>
</dbReference>
<feature type="compositionally biased region" description="Low complexity" evidence="4">
    <location>
        <begin position="76"/>
        <end position="87"/>
    </location>
</feature>
<evidence type="ECO:0000313" key="6">
    <source>
        <dbReference type="EnsemblPlants" id="TraesCS2B02G156100.1.cds1"/>
    </source>
</evidence>
<reference evidence="6" key="2">
    <citation type="submission" date="2018-10" db="UniProtKB">
        <authorList>
            <consortium name="EnsemblPlants"/>
        </authorList>
    </citation>
    <scope>IDENTIFICATION</scope>
</reference>
<organism evidence="6">
    <name type="scientific">Triticum aestivum</name>
    <name type="common">Wheat</name>
    <dbReference type="NCBI Taxonomy" id="4565"/>
    <lineage>
        <taxon>Eukaryota</taxon>
        <taxon>Viridiplantae</taxon>
        <taxon>Streptophyta</taxon>
        <taxon>Embryophyta</taxon>
        <taxon>Tracheophyta</taxon>
        <taxon>Spermatophyta</taxon>
        <taxon>Magnoliopsida</taxon>
        <taxon>Liliopsida</taxon>
        <taxon>Poales</taxon>
        <taxon>Poaceae</taxon>
        <taxon>BOP clade</taxon>
        <taxon>Pooideae</taxon>
        <taxon>Triticodae</taxon>
        <taxon>Triticeae</taxon>
        <taxon>Triticinae</taxon>
        <taxon>Triticum</taxon>
    </lineage>
</organism>
<protein>
    <recommendedName>
        <fullName evidence="5">N-acetyltransferase domain-containing protein</fullName>
    </recommendedName>
</protein>
<dbReference type="AlphaFoldDB" id="A0A3B6C178"/>
<dbReference type="PaxDb" id="4565-Traes_2BS_3B9173BAD.1"/>